<accession>A0A101RM95</accession>
<sequence length="98" mass="10500">MALHGDFKRGRPPRLAFPDQVLAAVLHLRAALAAEPLAVLFGSSRTATHRTLLKIRTLLKAHSIVILPAATPPSALTALQARVRALSSDTSSMIKTTR</sequence>
<dbReference type="STRING" id="58343.AQJ46_43840"/>
<dbReference type="AlphaFoldDB" id="A0A101RM95"/>
<organism evidence="1 2">
    <name type="scientific">Streptomyces canus</name>
    <dbReference type="NCBI Taxonomy" id="58343"/>
    <lineage>
        <taxon>Bacteria</taxon>
        <taxon>Bacillati</taxon>
        <taxon>Actinomycetota</taxon>
        <taxon>Actinomycetes</taxon>
        <taxon>Kitasatosporales</taxon>
        <taxon>Streptomycetaceae</taxon>
        <taxon>Streptomyces</taxon>
        <taxon>Streptomyces aurantiacus group</taxon>
    </lineage>
</organism>
<comment type="caution">
    <text evidence="1">The sequence shown here is derived from an EMBL/GenBank/DDBJ whole genome shotgun (WGS) entry which is preliminary data.</text>
</comment>
<evidence type="ECO:0008006" key="3">
    <source>
        <dbReference type="Google" id="ProtNLM"/>
    </source>
</evidence>
<dbReference type="Proteomes" id="UP000053669">
    <property type="component" value="Unassembled WGS sequence"/>
</dbReference>
<reference evidence="1 2" key="1">
    <citation type="submission" date="2015-10" db="EMBL/GenBank/DDBJ databases">
        <title>Draft genome sequence of Streptomyces canus DSM 40017, type strain for the species Streptomyces canus.</title>
        <authorList>
            <person name="Ruckert C."/>
            <person name="Winkler A."/>
            <person name="Kalinowski J."/>
            <person name="Kampfer P."/>
            <person name="Glaeser S."/>
        </authorList>
    </citation>
    <scope>NUCLEOTIDE SEQUENCE [LARGE SCALE GENOMIC DNA]</scope>
    <source>
        <strain evidence="1 2">DSM 40017</strain>
    </source>
</reference>
<dbReference type="EMBL" id="LMWU01000064">
    <property type="protein sequence ID" value="KUN58144.1"/>
    <property type="molecule type" value="Genomic_DNA"/>
</dbReference>
<name>A0A101RM95_9ACTN</name>
<evidence type="ECO:0000313" key="2">
    <source>
        <dbReference type="Proteomes" id="UP000053669"/>
    </source>
</evidence>
<evidence type="ECO:0000313" key="1">
    <source>
        <dbReference type="EMBL" id="KUN58144.1"/>
    </source>
</evidence>
<protein>
    <recommendedName>
        <fullName evidence="3">Transposase Helix-turn-helix domain-containing protein</fullName>
    </recommendedName>
</protein>
<gene>
    <name evidence="1" type="ORF">AQJ46_43840</name>
</gene>
<proteinExistence type="predicted"/>